<keyword evidence="4" id="KW-1185">Reference proteome</keyword>
<reference evidence="3 4" key="1">
    <citation type="submission" date="2019-03" db="EMBL/GenBank/DDBJ databases">
        <title>First draft genome of Liparis tanakae, snailfish: a comprehensive survey of snailfish specific genes.</title>
        <authorList>
            <person name="Kim W."/>
            <person name="Song I."/>
            <person name="Jeong J.-H."/>
            <person name="Kim D."/>
            <person name="Kim S."/>
            <person name="Ryu S."/>
            <person name="Song J.Y."/>
            <person name="Lee S.K."/>
        </authorList>
    </citation>
    <scope>NUCLEOTIDE SEQUENCE [LARGE SCALE GENOMIC DNA]</scope>
    <source>
        <tissue evidence="3">Muscle</tissue>
    </source>
</reference>
<organism evidence="3 4">
    <name type="scientific">Liparis tanakae</name>
    <name type="common">Tanaka's snailfish</name>
    <dbReference type="NCBI Taxonomy" id="230148"/>
    <lineage>
        <taxon>Eukaryota</taxon>
        <taxon>Metazoa</taxon>
        <taxon>Chordata</taxon>
        <taxon>Craniata</taxon>
        <taxon>Vertebrata</taxon>
        <taxon>Euteleostomi</taxon>
        <taxon>Actinopterygii</taxon>
        <taxon>Neopterygii</taxon>
        <taxon>Teleostei</taxon>
        <taxon>Neoteleostei</taxon>
        <taxon>Acanthomorphata</taxon>
        <taxon>Eupercaria</taxon>
        <taxon>Perciformes</taxon>
        <taxon>Cottioidei</taxon>
        <taxon>Cottales</taxon>
        <taxon>Liparidae</taxon>
        <taxon>Liparis</taxon>
    </lineage>
</organism>
<feature type="transmembrane region" description="Helical" evidence="2">
    <location>
        <begin position="136"/>
        <end position="157"/>
    </location>
</feature>
<evidence type="ECO:0000313" key="4">
    <source>
        <dbReference type="Proteomes" id="UP000314294"/>
    </source>
</evidence>
<feature type="region of interest" description="Disordered" evidence="1">
    <location>
        <begin position="1"/>
        <end position="105"/>
    </location>
</feature>
<evidence type="ECO:0000256" key="1">
    <source>
        <dbReference type="SAM" id="MobiDB-lite"/>
    </source>
</evidence>
<feature type="compositionally biased region" description="Basic and acidic residues" evidence="1">
    <location>
        <begin position="19"/>
        <end position="32"/>
    </location>
</feature>
<dbReference type="EMBL" id="SRLO01008014">
    <property type="protein sequence ID" value="TNN27601.1"/>
    <property type="molecule type" value="Genomic_DNA"/>
</dbReference>
<dbReference type="AlphaFoldDB" id="A0A4Z2EG27"/>
<feature type="compositionally biased region" description="Low complexity" evidence="1">
    <location>
        <begin position="78"/>
        <end position="92"/>
    </location>
</feature>
<keyword evidence="2" id="KW-0472">Membrane</keyword>
<comment type="caution">
    <text evidence="3">The sequence shown here is derived from an EMBL/GenBank/DDBJ whole genome shotgun (WGS) entry which is preliminary data.</text>
</comment>
<evidence type="ECO:0000313" key="3">
    <source>
        <dbReference type="EMBL" id="TNN27601.1"/>
    </source>
</evidence>
<proteinExistence type="predicted"/>
<evidence type="ECO:0000256" key="2">
    <source>
        <dbReference type="SAM" id="Phobius"/>
    </source>
</evidence>
<keyword evidence="2" id="KW-0812">Transmembrane</keyword>
<sequence length="163" mass="17514">MHPRECDPHDLVSSGDTSDNDRHHGERGRRGAEPPGATLAPPTQPGPPGPQQEHTGGTAPRGSTRGPETHVMCTMFVNNNNNNNNNSNYSSSLFSPCPQESGSQVRPLLVCRPDAARPPEPPRGPERPACPWPPPLSLPLLFLLLLPPLSLVIVILLRPWAGA</sequence>
<protein>
    <submittedName>
        <fullName evidence="3">Uncharacterized protein</fullName>
    </submittedName>
</protein>
<dbReference type="Proteomes" id="UP000314294">
    <property type="component" value="Unassembled WGS sequence"/>
</dbReference>
<keyword evidence="2" id="KW-1133">Transmembrane helix</keyword>
<feature type="compositionally biased region" description="Basic and acidic residues" evidence="1">
    <location>
        <begin position="1"/>
        <end position="10"/>
    </location>
</feature>
<accession>A0A4Z2EG27</accession>
<name>A0A4Z2EG27_9TELE</name>
<gene>
    <name evidence="3" type="ORF">EYF80_062253</name>
</gene>